<keyword evidence="2" id="KW-1185">Reference proteome</keyword>
<dbReference type="AlphaFoldDB" id="A0A9N9JEH4"/>
<feature type="non-terminal residue" evidence="1">
    <location>
        <position position="1"/>
    </location>
</feature>
<protein>
    <submittedName>
        <fullName evidence="1">1512_t:CDS:1</fullName>
    </submittedName>
</protein>
<accession>A0A9N9JEH4</accession>
<evidence type="ECO:0000313" key="1">
    <source>
        <dbReference type="EMBL" id="CAG8774818.1"/>
    </source>
</evidence>
<evidence type="ECO:0000313" key="2">
    <source>
        <dbReference type="Proteomes" id="UP000789508"/>
    </source>
</evidence>
<organism evidence="1 2">
    <name type="scientific">Ambispora leptoticha</name>
    <dbReference type="NCBI Taxonomy" id="144679"/>
    <lineage>
        <taxon>Eukaryota</taxon>
        <taxon>Fungi</taxon>
        <taxon>Fungi incertae sedis</taxon>
        <taxon>Mucoromycota</taxon>
        <taxon>Glomeromycotina</taxon>
        <taxon>Glomeromycetes</taxon>
        <taxon>Archaeosporales</taxon>
        <taxon>Ambisporaceae</taxon>
        <taxon>Ambispora</taxon>
    </lineage>
</organism>
<dbReference type="OrthoDB" id="2418695at2759"/>
<reference evidence="1" key="1">
    <citation type="submission" date="2021-06" db="EMBL/GenBank/DDBJ databases">
        <authorList>
            <person name="Kallberg Y."/>
            <person name="Tangrot J."/>
            <person name="Rosling A."/>
        </authorList>
    </citation>
    <scope>NUCLEOTIDE SEQUENCE</scope>
    <source>
        <strain evidence="1">FL130A</strain>
    </source>
</reference>
<dbReference type="Proteomes" id="UP000789508">
    <property type="component" value="Unassembled WGS sequence"/>
</dbReference>
<name>A0A9N9JEH4_9GLOM</name>
<dbReference type="EMBL" id="CAJVPS010054926">
    <property type="protein sequence ID" value="CAG8774818.1"/>
    <property type="molecule type" value="Genomic_DNA"/>
</dbReference>
<proteinExistence type="predicted"/>
<gene>
    <name evidence="1" type="ORF">ALEPTO_LOCUS14340</name>
</gene>
<feature type="non-terminal residue" evidence="1">
    <location>
        <position position="89"/>
    </location>
</feature>
<sequence length="89" mass="10478">WNVYSSWINYNARPKSDGKFTLNLSKKIKVIIVLQQPDNRYFHKPSAYQLTCLRVFEQGSSTYLIRNPHTKTKYPCERNINLEIELEAG</sequence>
<comment type="caution">
    <text evidence="1">The sequence shown here is derived from an EMBL/GenBank/DDBJ whole genome shotgun (WGS) entry which is preliminary data.</text>
</comment>